<comment type="similarity">
    <text evidence="1">Belongs to the transglycosylase family. Rpf subfamily.</text>
</comment>
<dbReference type="InterPro" id="IPR023346">
    <property type="entry name" value="Lysozyme-like_dom_sf"/>
</dbReference>
<evidence type="ECO:0000313" key="4">
    <source>
        <dbReference type="EMBL" id="XDP97804.1"/>
    </source>
</evidence>
<dbReference type="RefSeq" id="WP_369161065.1">
    <property type="nucleotide sequence ID" value="NZ_CP163429.1"/>
</dbReference>
<name>A0AB39LV00_9ACTN</name>
<gene>
    <name evidence="4" type="ORF">AB5J57_31635</name>
</gene>
<evidence type="ECO:0000259" key="3">
    <source>
        <dbReference type="Pfam" id="PF06737"/>
    </source>
</evidence>
<dbReference type="Gene3D" id="1.10.530.10">
    <property type="match status" value="1"/>
</dbReference>
<dbReference type="InterPro" id="IPR010618">
    <property type="entry name" value="RPF"/>
</dbReference>
<dbReference type="AlphaFoldDB" id="A0AB39LV00"/>
<feature type="domain" description="Resuscitation-promoting factor core lysozyme-like" evidence="3">
    <location>
        <begin position="50"/>
        <end position="121"/>
    </location>
</feature>
<organism evidence="4">
    <name type="scientific">Streptomyces sp. R02</name>
    <dbReference type="NCBI Taxonomy" id="3238623"/>
    <lineage>
        <taxon>Bacteria</taxon>
        <taxon>Bacillati</taxon>
        <taxon>Actinomycetota</taxon>
        <taxon>Actinomycetes</taxon>
        <taxon>Kitasatosporales</taxon>
        <taxon>Streptomycetaceae</taxon>
        <taxon>Streptomyces</taxon>
    </lineage>
</organism>
<evidence type="ECO:0000256" key="2">
    <source>
        <dbReference type="ARBA" id="ARBA00022801"/>
    </source>
</evidence>
<dbReference type="EMBL" id="CP163429">
    <property type="protein sequence ID" value="XDP97804.1"/>
    <property type="molecule type" value="Genomic_DNA"/>
</dbReference>
<evidence type="ECO:0000256" key="1">
    <source>
        <dbReference type="ARBA" id="ARBA00010830"/>
    </source>
</evidence>
<proteinExistence type="inferred from homology"/>
<dbReference type="GO" id="GO:0016787">
    <property type="term" value="F:hydrolase activity"/>
    <property type="evidence" value="ECO:0007669"/>
    <property type="project" value="UniProtKB-KW"/>
</dbReference>
<dbReference type="CDD" id="cd13925">
    <property type="entry name" value="RPF"/>
    <property type="match status" value="1"/>
</dbReference>
<dbReference type="SUPFAM" id="SSF53955">
    <property type="entry name" value="Lysozyme-like"/>
    <property type="match status" value="1"/>
</dbReference>
<dbReference type="Pfam" id="PF06737">
    <property type="entry name" value="Transglycosylas"/>
    <property type="match status" value="1"/>
</dbReference>
<reference evidence="4" key="1">
    <citation type="submission" date="2024-07" db="EMBL/GenBank/DDBJ databases">
        <authorList>
            <person name="Yu S.T."/>
        </authorList>
    </citation>
    <scope>NUCLEOTIDE SEQUENCE</scope>
    <source>
        <strain evidence="4">R02</strain>
    </source>
</reference>
<protein>
    <submittedName>
        <fullName evidence="4">Transglycosylase family protein</fullName>
    </submittedName>
</protein>
<keyword evidence="2" id="KW-0378">Hydrolase</keyword>
<accession>A0AB39LV00</accession>
<sequence length="126" mass="13163">MTSRHTAPDVTERRASGVRVRTALLVLAAATALGATTSEAAASPSARPGTDWDAIARCESGGNWKANTGNGHYGGLQFSQSSWVAAGGLEYAPRADLATRKEQIAVAKRLARIQGMSAWTCAYAGR</sequence>